<feature type="domain" description="Transposase MuDR plant" evidence="2">
    <location>
        <begin position="191"/>
        <end position="240"/>
    </location>
</feature>
<proteinExistence type="predicted"/>
<evidence type="ECO:0000256" key="1">
    <source>
        <dbReference type="SAM" id="MobiDB-lite"/>
    </source>
</evidence>
<feature type="region of interest" description="Disordered" evidence="1">
    <location>
        <begin position="137"/>
        <end position="183"/>
    </location>
</feature>
<feature type="compositionally biased region" description="Acidic residues" evidence="1">
    <location>
        <begin position="111"/>
        <end position="120"/>
    </location>
</feature>
<accession>A0ABR0WPN0</accession>
<protein>
    <recommendedName>
        <fullName evidence="2">Transposase MuDR plant domain-containing protein</fullName>
    </recommendedName>
</protein>
<dbReference type="Pfam" id="PF03108">
    <property type="entry name" value="DBD_Tnp_Mut"/>
    <property type="match status" value="1"/>
</dbReference>
<comment type="caution">
    <text evidence="3">The sequence shown here is derived from an EMBL/GenBank/DDBJ whole genome shotgun (WGS) entry which is preliminary data.</text>
</comment>
<dbReference type="InterPro" id="IPR004332">
    <property type="entry name" value="Transposase_MuDR"/>
</dbReference>
<reference evidence="3 4" key="1">
    <citation type="journal article" date="2021" name="Comput. Struct. Biotechnol. J.">
        <title>De novo genome assembly of the potent medicinal plant Rehmannia glutinosa using nanopore technology.</title>
        <authorList>
            <person name="Ma L."/>
            <person name="Dong C."/>
            <person name="Song C."/>
            <person name="Wang X."/>
            <person name="Zheng X."/>
            <person name="Niu Y."/>
            <person name="Chen S."/>
            <person name="Feng W."/>
        </authorList>
    </citation>
    <scope>NUCLEOTIDE SEQUENCE [LARGE SCALE GENOMIC DNA]</scope>
    <source>
        <strain evidence="3">DH-2019</strain>
    </source>
</reference>
<keyword evidence="4" id="KW-1185">Reference proteome</keyword>
<organism evidence="3 4">
    <name type="scientific">Rehmannia glutinosa</name>
    <name type="common">Chinese foxglove</name>
    <dbReference type="NCBI Taxonomy" id="99300"/>
    <lineage>
        <taxon>Eukaryota</taxon>
        <taxon>Viridiplantae</taxon>
        <taxon>Streptophyta</taxon>
        <taxon>Embryophyta</taxon>
        <taxon>Tracheophyta</taxon>
        <taxon>Spermatophyta</taxon>
        <taxon>Magnoliopsida</taxon>
        <taxon>eudicotyledons</taxon>
        <taxon>Gunneridae</taxon>
        <taxon>Pentapetalae</taxon>
        <taxon>asterids</taxon>
        <taxon>lamiids</taxon>
        <taxon>Lamiales</taxon>
        <taxon>Orobanchaceae</taxon>
        <taxon>Rehmannieae</taxon>
        <taxon>Rehmannia</taxon>
    </lineage>
</organism>
<evidence type="ECO:0000313" key="3">
    <source>
        <dbReference type="EMBL" id="KAK6148114.1"/>
    </source>
</evidence>
<dbReference type="EMBL" id="JABTTQ020000010">
    <property type="protein sequence ID" value="KAK6148114.1"/>
    <property type="molecule type" value="Genomic_DNA"/>
</dbReference>
<gene>
    <name evidence="3" type="ORF">DH2020_019026</name>
</gene>
<evidence type="ECO:0000313" key="4">
    <source>
        <dbReference type="Proteomes" id="UP001318860"/>
    </source>
</evidence>
<evidence type="ECO:0000259" key="2">
    <source>
        <dbReference type="Pfam" id="PF03108"/>
    </source>
</evidence>
<dbReference type="Proteomes" id="UP001318860">
    <property type="component" value="Unassembled WGS sequence"/>
</dbReference>
<feature type="region of interest" description="Disordered" evidence="1">
    <location>
        <begin position="66"/>
        <end position="122"/>
    </location>
</feature>
<feature type="compositionally biased region" description="Low complexity" evidence="1">
    <location>
        <begin position="72"/>
        <end position="105"/>
    </location>
</feature>
<name>A0ABR0WPN0_REHGL</name>
<feature type="compositionally biased region" description="Acidic residues" evidence="1">
    <location>
        <begin position="151"/>
        <end position="170"/>
    </location>
</feature>
<sequence length="292" mass="32504">MAKRGDFQPSPDYANKVEEGARDLLRAYCGLPSVHESEPDIQPSNIEYSNLNTDFEPVIDFSFLDNVPESPKNLNASSSSQSSESKNLNASSASSASSSSQSSESLFYSDTEYDMDEDDREFEKYVDHNVEWDGVIGKGKNVQTDDKMDGVVEEGDADSDDFESEKETSDEGSVPKLIKYNPKTDNKSPNLKLGLVFSSKKEAKEVIETYSLRRGMIIKFVFNDKRRLKAVCKKEGCEWSKEREVTKSSTVHTPIIVRGGVNYITMPNLRAAISGETSKRASKGRVTKKDKA</sequence>